<dbReference type="RefSeq" id="WP_109969256.1">
    <property type="nucleotide sequence ID" value="NZ_CP176093.1"/>
</dbReference>
<protein>
    <recommendedName>
        <fullName evidence="2">PEGA domain-containing protein</fullName>
    </recommendedName>
</protein>
<dbReference type="Proteomes" id="UP000245657">
    <property type="component" value="Unassembled WGS sequence"/>
</dbReference>
<feature type="compositionally biased region" description="Low complexity" evidence="1">
    <location>
        <begin position="338"/>
        <end position="361"/>
    </location>
</feature>
<comment type="caution">
    <text evidence="3">The sequence shown here is derived from an EMBL/GenBank/DDBJ whole genome shotgun (WGS) entry which is preliminary data.</text>
</comment>
<dbReference type="EMBL" id="QGMY01000008">
    <property type="protein sequence ID" value="PWR71637.1"/>
    <property type="molecule type" value="Genomic_DNA"/>
</dbReference>
<organism evidence="3 4">
    <name type="scientific">Methanospirillum lacunae</name>
    <dbReference type="NCBI Taxonomy" id="668570"/>
    <lineage>
        <taxon>Archaea</taxon>
        <taxon>Methanobacteriati</taxon>
        <taxon>Methanobacteriota</taxon>
        <taxon>Stenosarchaea group</taxon>
        <taxon>Methanomicrobia</taxon>
        <taxon>Methanomicrobiales</taxon>
        <taxon>Methanospirillaceae</taxon>
        <taxon>Methanospirillum</taxon>
    </lineage>
</organism>
<dbReference type="Pfam" id="PF08308">
    <property type="entry name" value="PEGA"/>
    <property type="match status" value="4"/>
</dbReference>
<evidence type="ECO:0000313" key="3">
    <source>
        <dbReference type="EMBL" id="PWR71637.1"/>
    </source>
</evidence>
<dbReference type="InterPro" id="IPR013229">
    <property type="entry name" value="PEGA"/>
</dbReference>
<dbReference type="PANTHER" id="PTHR36194">
    <property type="entry name" value="S-LAYER-LIKE PROTEIN"/>
    <property type="match status" value="1"/>
</dbReference>
<reference evidence="3 4" key="1">
    <citation type="submission" date="2018-05" db="EMBL/GenBank/DDBJ databases">
        <title>Draft genome of Methanospirillum lacunae Ki8-1.</title>
        <authorList>
            <person name="Dueholm M.S."/>
            <person name="Nielsen P.H."/>
            <person name="Bakmann L.F."/>
            <person name="Otzen D.E."/>
        </authorList>
    </citation>
    <scope>NUCLEOTIDE SEQUENCE [LARGE SCALE GENOMIC DNA]</scope>
    <source>
        <strain evidence="3 4">Ki8-1</strain>
    </source>
</reference>
<evidence type="ECO:0000259" key="2">
    <source>
        <dbReference type="Pfam" id="PF08308"/>
    </source>
</evidence>
<gene>
    <name evidence="3" type="ORF">DK846_12360</name>
</gene>
<evidence type="ECO:0000313" key="4">
    <source>
        <dbReference type="Proteomes" id="UP000245657"/>
    </source>
</evidence>
<feature type="region of interest" description="Disordered" evidence="1">
    <location>
        <begin position="334"/>
        <end position="361"/>
    </location>
</feature>
<name>A0A2V2N5Y4_9EURY</name>
<feature type="domain" description="PEGA" evidence="2">
    <location>
        <begin position="514"/>
        <end position="580"/>
    </location>
</feature>
<dbReference type="AlphaFoldDB" id="A0A2V2N5Y4"/>
<feature type="domain" description="PEGA" evidence="2">
    <location>
        <begin position="373"/>
        <end position="441"/>
    </location>
</feature>
<accession>A0A2V2N5Y4</accession>
<feature type="domain" description="PEGA" evidence="2">
    <location>
        <begin position="587"/>
        <end position="655"/>
    </location>
</feature>
<keyword evidence="4" id="KW-1185">Reference proteome</keyword>
<sequence length="657" mass="70136">MNNHFPFLSWLSAIILISLVLFSTGVCTVSAENQSYFIGQISDNGNLIDQYITGPGLPPSGWVKDMNAVNASDPSITVLKTGEVPALRWSYGCSATSASMYFGYFDRNGYPNLYVGSTDGGVFPLTNKVWGNSSEGYGECPLSASHKGIDNLTIKGHVDDYYSAYDSAVDPYYGSWAEHSAKNCVGDYMGTNQYQNWLNTDGSTVFFYYTNGSPLYDYSGSESDKYRDGTHGMRLFAESRGYSVATNYNQYIFGYKGNTKGFTYSQYKSEIDSGYPVLIQVEGHTMIGVGYTGTDQIIVHDTWDYSSHTMTWGGKYSGMQHFAVSVFHMKPVSPTPTPTATKTPTPTVSPTPTTTVTPTPTVTVTPTPVPETGNLSISSSPSKAAVWLDETSTGHNTPVTINKISAGNHSLKLIKSGYVDYYQNITIKSNETSSVAAVLTQAGSLTVSSKPTGASIWVDGTDMGRVTKANIDSLSTGNHELKLVLSGYADYTSIVTVRGGQSFPVYAILTQTGGSISITSNPSGAGIFVDNTDTGYQSPYTVSGLSSGWHTVLLKKDGYKDWSKTVMVNSHMTTSISASLIPGGTNGSIFIYSNPSGASISIDGVSTGSVTSKTITGISSGEHTVTLSKAGYANWSQDALVKAGVTTTVFGKLSPVS</sequence>
<feature type="domain" description="PEGA" evidence="2">
    <location>
        <begin position="443"/>
        <end position="511"/>
    </location>
</feature>
<proteinExistence type="predicted"/>
<dbReference type="PANTHER" id="PTHR36194:SF1">
    <property type="entry name" value="S-LAYER-LIKE PROTEIN"/>
    <property type="match status" value="1"/>
</dbReference>
<evidence type="ECO:0000256" key="1">
    <source>
        <dbReference type="SAM" id="MobiDB-lite"/>
    </source>
</evidence>
<dbReference type="GeneID" id="97550198"/>